<proteinExistence type="predicted"/>
<accession>A0ABT5BV95</accession>
<evidence type="ECO:0000313" key="2">
    <source>
        <dbReference type="EMBL" id="MDC0678073.1"/>
    </source>
</evidence>
<dbReference type="RefSeq" id="WP_272094837.1">
    <property type="nucleotide sequence ID" value="NZ_JAQNDK010000001.1"/>
</dbReference>
<dbReference type="Proteomes" id="UP001217485">
    <property type="component" value="Unassembled WGS sequence"/>
</dbReference>
<feature type="region of interest" description="Disordered" evidence="1">
    <location>
        <begin position="124"/>
        <end position="145"/>
    </location>
</feature>
<organism evidence="2 3">
    <name type="scientific">Sorangium atrum</name>
    <dbReference type="NCBI Taxonomy" id="2995308"/>
    <lineage>
        <taxon>Bacteria</taxon>
        <taxon>Pseudomonadati</taxon>
        <taxon>Myxococcota</taxon>
        <taxon>Polyangia</taxon>
        <taxon>Polyangiales</taxon>
        <taxon>Polyangiaceae</taxon>
        <taxon>Sorangium</taxon>
    </lineage>
</organism>
<protein>
    <submittedName>
        <fullName evidence="2">Uncharacterized protein</fullName>
    </submittedName>
</protein>
<reference evidence="2 3" key="1">
    <citation type="submission" date="2023-01" db="EMBL/GenBank/DDBJ databases">
        <title>Minimal conservation of predation-associated metabolite biosynthetic gene clusters underscores biosynthetic potential of Myxococcota including descriptions for ten novel species: Archangium lansinium sp. nov., Myxococcus landrumus sp. nov., Nannocystis bai.</title>
        <authorList>
            <person name="Ahearne A."/>
            <person name="Stevens C."/>
            <person name="Dowd S."/>
        </authorList>
    </citation>
    <scope>NUCLEOTIDE SEQUENCE [LARGE SCALE GENOMIC DNA]</scope>
    <source>
        <strain evidence="2 3">WIWO2</strain>
    </source>
</reference>
<sequence>MRGATFPARIQQHLARTYALDDAPVVDDFIRLTDGSAREALLIRHAGEDGGDIEVALHLPRRAITRGREGTLDEICQIVEGVSHFLYVAERARRELPATQLELELQAEVDKYVLLVHGDLADEVEPPGPPLRRRHEAAPSGAGRFEPERAARIRAHLFERVTFMDPPGTETGDRYRIANDLAARFAGRLEAEFARHGRHAELLAALRRFYAAGQTEKIALARAA</sequence>
<comment type="caution">
    <text evidence="2">The sequence shown here is derived from an EMBL/GenBank/DDBJ whole genome shotgun (WGS) entry which is preliminary data.</text>
</comment>
<gene>
    <name evidence="2" type="ORF">POL72_10045</name>
</gene>
<keyword evidence="3" id="KW-1185">Reference proteome</keyword>
<evidence type="ECO:0000313" key="3">
    <source>
        <dbReference type="Proteomes" id="UP001217485"/>
    </source>
</evidence>
<dbReference type="EMBL" id="JAQNDK010000001">
    <property type="protein sequence ID" value="MDC0678073.1"/>
    <property type="molecule type" value="Genomic_DNA"/>
</dbReference>
<name>A0ABT5BV95_9BACT</name>
<evidence type="ECO:0000256" key="1">
    <source>
        <dbReference type="SAM" id="MobiDB-lite"/>
    </source>
</evidence>